<dbReference type="VEuPathDB" id="FungiDB:VP01_26g9"/>
<reference evidence="2 3" key="1">
    <citation type="submission" date="2015-08" db="EMBL/GenBank/DDBJ databases">
        <title>Next Generation Sequencing and Analysis of the Genome of Puccinia sorghi L Schw, the Causal Agent of Maize Common Rust.</title>
        <authorList>
            <person name="Rochi L."/>
            <person name="Burguener G."/>
            <person name="Darino M."/>
            <person name="Turjanski A."/>
            <person name="Kreff E."/>
            <person name="Dieguez M.J."/>
            <person name="Sacco F."/>
        </authorList>
    </citation>
    <scope>NUCLEOTIDE SEQUENCE [LARGE SCALE GENOMIC DNA]</scope>
    <source>
        <strain evidence="2 3">RO10H11247</strain>
    </source>
</reference>
<feature type="compositionally biased region" description="Gly residues" evidence="1">
    <location>
        <begin position="418"/>
        <end position="433"/>
    </location>
</feature>
<feature type="region of interest" description="Disordered" evidence="1">
    <location>
        <begin position="555"/>
        <end position="618"/>
    </location>
</feature>
<feature type="region of interest" description="Disordered" evidence="1">
    <location>
        <begin position="67"/>
        <end position="145"/>
    </location>
</feature>
<evidence type="ECO:0000256" key="1">
    <source>
        <dbReference type="SAM" id="MobiDB-lite"/>
    </source>
</evidence>
<dbReference type="AlphaFoldDB" id="A0A0L6V4C6"/>
<dbReference type="OrthoDB" id="2507147at2759"/>
<evidence type="ECO:0000313" key="2">
    <source>
        <dbReference type="EMBL" id="KNZ55362.1"/>
    </source>
</evidence>
<feature type="compositionally biased region" description="Gly residues" evidence="1">
    <location>
        <begin position="445"/>
        <end position="476"/>
    </location>
</feature>
<feature type="compositionally biased region" description="Basic residues" evidence="1">
    <location>
        <begin position="203"/>
        <end position="216"/>
    </location>
</feature>
<sequence>MKQSQNTDFDDIYGPTDDAPEVISFSHSSLSLLFITLPTPFSSPFLVSAPHSTWSSVDQPLDNLYADLIPEDGTSTRDPTSPRAKDIKPSSSAIASATGGGAATAGGGRAESSLHVDTKPDVRPKINTSSTTNEVCPVPSASSSASLRTHAIKLNVLPLAPASASLPANPMTTSGATTAPSAHPGPPIQQSISSLSSTPASPHKPHHALHAGHHHSSNNGDVVMTNNTVSHPHHGVPSGALGPRKDNERGLCGLYIAELQWVPSPTHPSIKKTVILATKRYVKSRKIWASVFPIEISHSRSIKLMGNLKGLPPFFCKLAFLLPRCCFIYLCLSPSSGRGLELTYLSPFFFGVGRVAYMEFSNQPDAEIVKGWFDCNEIDGKKAQCNLSPPMNGTPFRNADKHGLGGNRLADDRDGRGRGGGYVGGMTGGPSGRGRGEDSMRRGMGRPGGPSGIGGGMGRGGMGHPGGMVGTGGGQGMNGMGGMGPMGSMNGMNGMGGMMGGMGMGPMGGGMMGMMPSGMGMMGMGGMGPMGSMNGINGMNGMMPMMMPMGARSPMPGSNGPSAGPNNGHFNPRFMPGVNHPMGSGPQPNLSGSGGGVGGANGGGNLEDGREKRRRTDY</sequence>
<feature type="region of interest" description="Disordered" evidence="1">
    <location>
        <begin position="397"/>
        <end position="476"/>
    </location>
</feature>
<feature type="compositionally biased region" description="Basic and acidic residues" evidence="1">
    <location>
        <begin position="398"/>
        <end position="417"/>
    </location>
</feature>
<dbReference type="STRING" id="27349.A0A0L6V4C6"/>
<feature type="compositionally biased region" description="Low complexity" evidence="1">
    <location>
        <begin position="188"/>
        <end position="201"/>
    </location>
</feature>
<feature type="region of interest" description="Disordered" evidence="1">
    <location>
        <begin position="168"/>
        <end position="243"/>
    </location>
</feature>
<comment type="caution">
    <text evidence="2">The sequence shown here is derived from an EMBL/GenBank/DDBJ whole genome shotgun (WGS) entry which is preliminary data.</text>
</comment>
<feature type="compositionally biased region" description="Basic and acidic residues" evidence="1">
    <location>
        <begin position="112"/>
        <end position="124"/>
    </location>
</feature>
<proteinExistence type="predicted"/>
<organism evidence="2 3">
    <name type="scientific">Puccinia sorghi</name>
    <dbReference type="NCBI Taxonomy" id="27349"/>
    <lineage>
        <taxon>Eukaryota</taxon>
        <taxon>Fungi</taxon>
        <taxon>Dikarya</taxon>
        <taxon>Basidiomycota</taxon>
        <taxon>Pucciniomycotina</taxon>
        <taxon>Pucciniomycetes</taxon>
        <taxon>Pucciniales</taxon>
        <taxon>Pucciniaceae</taxon>
        <taxon>Puccinia</taxon>
    </lineage>
</organism>
<feature type="compositionally biased region" description="Polar residues" evidence="1">
    <location>
        <begin position="171"/>
        <end position="180"/>
    </location>
</feature>
<feature type="compositionally biased region" description="Low complexity" evidence="1">
    <location>
        <begin position="555"/>
        <end position="568"/>
    </location>
</feature>
<name>A0A0L6V4C6_9BASI</name>
<gene>
    <name evidence="2" type="ORF">VP01_26g9</name>
</gene>
<protein>
    <submittedName>
        <fullName evidence="2">Uncharacterized protein</fullName>
    </submittedName>
</protein>
<dbReference type="Proteomes" id="UP000037035">
    <property type="component" value="Unassembled WGS sequence"/>
</dbReference>
<feature type="compositionally biased region" description="Gly residues" evidence="1">
    <location>
        <begin position="98"/>
        <end position="109"/>
    </location>
</feature>
<keyword evidence="3" id="KW-1185">Reference proteome</keyword>
<dbReference type="EMBL" id="LAVV01007613">
    <property type="protein sequence ID" value="KNZ55362.1"/>
    <property type="molecule type" value="Genomic_DNA"/>
</dbReference>
<evidence type="ECO:0000313" key="3">
    <source>
        <dbReference type="Proteomes" id="UP000037035"/>
    </source>
</evidence>
<accession>A0A0L6V4C6</accession>
<feature type="compositionally biased region" description="Basic and acidic residues" evidence="1">
    <location>
        <begin position="607"/>
        <end position="618"/>
    </location>
</feature>
<feature type="compositionally biased region" description="Gly residues" evidence="1">
    <location>
        <begin position="592"/>
        <end position="606"/>
    </location>
</feature>